<keyword evidence="3" id="KW-1185">Reference proteome</keyword>
<dbReference type="GO" id="GO:0000287">
    <property type="term" value="F:magnesium ion binding"/>
    <property type="evidence" value="ECO:0007669"/>
    <property type="project" value="TreeGrafter"/>
</dbReference>
<accession>A0A4Q9KG46</accession>
<dbReference type="EMBL" id="SDMQ01000004">
    <property type="protein sequence ID" value="TBT85888.1"/>
    <property type="molecule type" value="Genomic_DNA"/>
</dbReference>
<feature type="compositionally biased region" description="Gly residues" evidence="1">
    <location>
        <begin position="32"/>
        <end position="42"/>
    </location>
</feature>
<dbReference type="PANTHER" id="PTHR10000">
    <property type="entry name" value="PHOSPHOSERINE PHOSPHATASE"/>
    <property type="match status" value="1"/>
</dbReference>
<dbReference type="SUPFAM" id="SSF56784">
    <property type="entry name" value="HAD-like"/>
    <property type="match status" value="1"/>
</dbReference>
<protein>
    <recommendedName>
        <fullName evidence="4">Cof-type HAD-IIB family hydrolase</fullName>
    </recommendedName>
</protein>
<dbReference type="GO" id="GO:0005829">
    <property type="term" value="C:cytosol"/>
    <property type="evidence" value="ECO:0007669"/>
    <property type="project" value="TreeGrafter"/>
</dbReference>
<dbReference type="OrthoDB" id="3180855at2"/>
<dbReference type="Gene3D" id="3.40.50.1000">
    <property type="entry name" value="HAD superfamily/HAD-like"/>
    <property type="match status" value="1"/>
</dbReference>
<dbReference type="InterPro" id="IPR023214">
    <property type="entry name" value="HAD_sf"/>
</dbReference>
<comment type="caution">
    <text evidence="2">The sequence shown here is derived from an EMBL/GenBank/DDBJ whole genome shotgun (WGS) entry which is preliminary data.</text>
</comment>
<dbReference type="Pfam" id="PF08282">
    <property type="entry name" value="Hydrolase_3"/>
    <property type="match status" value="1"/>
</dbReference>
<dbReference type="AlphaFoldDB" id="A0A4Q9KG46"/>
<dbReference type="Gene3D" id="3.30.1240.10">
    <property type="match status" value="1"/>
</dbReference>
<feature type="compositionally biased region" description="Basic and acidic residues" evidence="1">
    <location>
        <begin position="1"/>
        <end position="11"/>
    </location>
</feature>
<dbReference type="GO" id="GO:0016791">
    <property type="term" value="F:phosphatase activity"/>
    <property type="evidence" value="ECO:0007669"/>
    <property type="project" value="TreeGrafter"/>
</dbReference>
<evidence type="ECO:0008006" key="4">
    <source>
        <dbReference type="Google" id="ProtNLM"/>
    </source>
</evidence>
<gene>
    <name evidence="2" type="ORF">ET989_05380</name>
</gene>
<dbReference type="InterPro" id="IPR036412">
    <property type="entry name" value="HAD-like_sf"/>
</dbReference>
<dbReference type="PANTHER" id="PTHR10000:SF25">
    <property type="entry name" value="PHOSPHATASE YKRA-RELATED"/>
    <property type="match status" value="1"/>
</dbReference>
<evidence type="ECO:0000313" key="2">
    <source>
        <dbReference type="EMBL" id="TBT85888.1"/>
    </source>
</evidence>
<dbReference type="Proteomes" id="UP000292373">
    <property type="component" value="Unassembled WGS sequence"/>
</dbReference>
<evidence type="ECO:0000313" key="3">
    <source>
        <dbReference type="Proteomes" id="UP000292373"/>
    </source>
</evidence>
<feature type="region of interest" description="Disordered" evidence="1">
    <location>
        <begin position="1"/>
        <end position="46"/>
    </location>
</feature>
<evidence type="ECO:0000256" key="1">
    <source>
        <dbReference type="SAM" id="MobiDB-lite"/>
    </source>
</evidence>
<proteinExistence type="predicted"/>
<name>A0A4Q9KG46_9ACTN</name>
<sequence>MSDVRGGHDVAQDGGQAPGEGAADDAVPELGEGAGDGGGVGEHPGVRLDLGEGLVEVGVVGGTLKGVLEGELGERQPGLEDEAHRASVDLDELEGGLEAAAGLDPAGGALGERAVQPRLDQVGVVDGPVLDVGPALPDGRRVDGSGDAAAVDTHVANPPCDGSIVGPHARAGAWASRSVGQNGRMTAHPRKMVFLDVDGTYLAGDSVPPSAADAVRAARANGHLVLLCTGRALVQIYPWIREAGFDGIIAAAGGMVMVGEEVLASRAFAPELVDRATTWLDERGIAYWLETDAALHASASLERLLEDVPPQPYLAIPFEPVGSERGEVRKIILIGSDTPLDETRAHFAGDLDIIGATIPALGDNMGELALTGVHKATGIEIAARHAGVDRADTIGFGDGTNDLEMLAWCGVGVAMGDAADVVKDAADLVVASAADGGIAEGFAKLGLI</sequence>
<organism evidence="2 3">
    <name type="scientific">Propioniciclava sinopodophylli</name>
    <dbReference type="NCBI Taxonomy" id="1837344"/>
    <lineage>
        <taxon>Bacteria</taxon>
        <taxon>Bacillati</taxon>
        <taxon>Actinomycetota</taxon>
        <taxon>Actinomycetes</taxon>
        <taxon>Propionibacteriales</taxon>
        <taxon>Propionibacteriaceae</taxon>
        <taxon>Propioniciclava</taxon>
    </lineage>
</organism>
<reference evidence="2 3" key="1">
    <citation type="submission" date="2019-01" db="EMBL/GenBank/DDBJ databases">
        <title>Lactibacter flavus gen. nov., sp. nov., a novel bacterium of the family Propionibacteriaceae isolated from raw milk and dairy products.</title>
        <authorList>
            <person name="Huptas C."/>
            <person name="Wenning M."/>
            <person name="Breitenwieser F."/>
            <person name="Doll E."/>
            <person name="Von Neubeck M."/>
            <person name="Busse H.-J."/>
            <person name="Scherer S."/>
        </authorList>
    </citation>
    <scope>NUCLEOTIDE SEQUENCE [LARGE SCALE GENOMIC DNA]</scope>
    <source>
        <strain evidence="2 3">KCTC 33808</strain>
    </source>
</reference>